<evidence type="ECO:0000313" key="3">
    <source>
        <dbReference type="Proteomes" id="UP000246058"/>
    </source>
</evidence>
<organism evidence="2 3">
    <name type="scientific">Methylobacterium radiodurans</name>
    <dbReference type="NCBI Taxonomy" id="2202828"/>
    <lineage>
        <taxon>Bacteria</taxon>
        <taxon>Pseudomonadati</taxon>
        <taxon>Pseudomonadota</taxon>
        <taxon>Alphaproteobacteria</taxon>
        <taxon>Hyphomicrobiales</taxon>
        <taxon>Methylobacteriaceae</taxon>
        <taxon>Methylobacterium</taxon>
    </lineage>
</organism>
<dbReference type="Proteomes" id="UP000246058">
    <property type="component" value="Chromosome"/>
</dbReference>
<keyword evidence="1" id="KW-0472">Membrane</keyword>
<reference evidence="2 3" key="1">
    <citation type="submission" date="2018-05" db="EMBL/GenBank/DDBJ databases">
        <title>Complete Genome Sequence of Methylobacterium sp. 17Sr1-43.</title>
        <authorList>
            <person name="Srinivasan S."/>
        </authorList>
    </citation>
    <scope>NUCLEOTIDE SEQUENCE [LARGE SCALE GENOMIC DNA]</scope>
    <source>
        <strain evidence="2 3">17Sr1-43</strain>
    </source>
</reference>
<proteinExistence type="predicted"/>
<accession>A0A2U8VZG8</accession>
<dbReference type="AlphaFoldDB" id="A0A2U8VZG8"/>
<gene>
    <name evidence="2" type="ORF">DK427_05190</name>
</gene>
<keyword evidence="1" id="KW-0812">Transmembrane</keyword>
<evidence type="ECO:0000256" key="1">
    <source>
        <dbReference type="SAM" id="Phobius"/>
    </source>
</evidence>
<keyword evidence="1" id="KW-1133">Transmembrane helix</keyword>
<sequence length="231" mass="24203">MGWETLNAYVDGELDAETRMAVAEALRRDPALAARAATLSRLKGAVGASVAARRAAPWKGRFAWAVAAVALVIGAGTLVFLVGRPSQDPAVAAYMEWVGSSAIPGASRGPDTPLRNGAPDLDALGFQLAYLSPPGTGTGRLAGYLGRHGCRLALWDGPPLPGSGTALADGRLRVARWELDGQRYVLLSENMPAGRFALLAAAAERLIRPGEPERRIASVRAARLAERPCTG</sequence>
<name>A0A2U8VZG8_9HYPH</name>
<dbReference type="KEGG" id="meti:DK427_05190"/>
<feature type="transmembrane region" description="Helical" evidence="1">
    <location>
        <begin position="62"/>
        <end position="82"/>
    </location>
</feature>
<evidence type="ECO:0000313" key="2">
    <source>
        <dbReference type="EMBL" id="AWN38858.1"/>
    </source>
</evidence>
<dbReference type="EMBL" id="CP029551">
    <property type="protein sequence ID" value="AWN38858.1"/>
    <property type="molecule type" value="Genomic_DNA"/>
</dbReference>
<dbReference type="OrthoDB" id="8031034at2"/>
<keyword evidence="3" id="KW-1185">Reference proteome</keyword>
<protein>
    <submittedName>
        <fullName evidence="2">Anti-sigma factor</fullName>
    </submittedName>
</protein>